<reference evidence="19 20" key="1">
    <citation type="journal article" date="2014" name="Genome Biol. Evol.">
        <title>The secreted proteins of Achlya hypogyna and Thraustotheca clavata identify the ancestral oomycete secretome and reveal gene acquisitions by horizontal gene transfer.</title>
        <authorList>
            <person name="Misner I."/>
            <person name="Blouin N."/>
            <person name="Leonard G."/>
            <person name="Richards T.A."/>
            <person name="Lane C.E."/>
        </authorList>
    </citation>
    <scope>NUCLEOTIDE SEQUENCE [LARGE SCALE GENOMIC DNA]</scope>
    <source>
        <strain evidence="19 20">ATCC 48635</strain>
    </source>
</reference>
<feature type="binding site" evidence="14">
    <location>
        <position position="438"/>
    </location>
    <ligand>
        <name>ATP</name>
        <dbReference type="ChEBI" id="CHEBI:30616"/>
    </ligand>
</feature>
<dbReference type="OrthoDB" id="377733at2759"/>
<keyword evidence="9 16" id="KW-1278">Translocase</keyword>
<dbReference type="Proteomes" id="UP000243579">
    <property type="component" value="Unassembled WGS sequence"/>
</dbReference>
<evidence type="ECO:0000256" key="14">
    <source>
        <dbReference type="PIRSR" id="PIRSR606539-2"/>
    </source>
</evidence>
<keyword evidence="20" id="KW-1185">Reference proteome</keyword>
<feature type="binding site" evidence="14">
    <location>
        <position position="533"/>
    </location>
    <ligand>
        <name>ATP</name>
        <dbReference type="ChEBI" id="CHEBI:30616"/>
    </ligand>
</feature>
<dbReference type="InterPro" id="IPR023214">
    <property type="entry name" value="HAD_sf"/>
</dbReference>
<feature type="transmembrane region" description="Helical" evidence="16">
    <location>
        <begin position="1013"/>
        <end position="1035"/>
    </location>
</feature>
<feature type="binding site" evidence="15">
    <location>
        <position position="437"/>
    </location>
    <ligand>
        <name>Mg(2+)</name>
        <dbReference type="ChEBI" id="CHEBI:18420"/>
    </ligand>
</feature>
<dbReference type="SFLD" id="SFLDG00002">
    <property type="entry name" value="C1.7:_P-type_atpase_like"/>
    <property type="match status" value="1"/>
</dbReference>
<feature type="binding site" evidence="15">
    <location>
        <position position="876"/>
    </location>
    <ligand>
        <name>Mg(2+)</name>
        <dbReference type="ChEBI" id="CHEBI:18420"/>
    </ligand>
</feature>
<evidence type="ECO:0000256" key="8">
    <source>
        <dbReference type="ARBA" id="ARBA00022842"/>
    </source>
</evidence>
<feature type="binding site" evidence="14">
    <location>
        <position position="574"/>
    </location>
    <ligand>
        <name>ATP</name>
        <dbReference type="ChEBI" id="CHEBI:30616"/>
    </ligand>
</feature>
<feature type="binding site" evidence="14">
    <location>
        <position position="856"/>
    </location>
    <ligand>
        <name>ATP</name>
        <dbReference type="ChEBI" id="CHEBI:30616"/>
    </ligand>
</feature>
<dbReference type="GO" id="GO:0000287">
    <property type="term" value="F:magnesium ion binding"/>
    <property type="evidence" value="ECO:0007669"/>
    <property type="project" value="UniProtKB-UniRule"/>
</dbReference>
<dbReference type="Gene3D" id="3.40.1110.10">
    <property type="entry name" value="Calcium-transporting ATPase, cytoplasmic domain N"/>
    <property type="match status" value="1"/>
</dbReference>
<evidence type="ECO:0000256" key="4">
    <source>
        <dbReference type="ARBA" id="ARBA00022692"/>
    </source>
</evidence>
<evidence type="ECO:0000256" key="16">
    <source>
        <dbReference type="RuleBase" id="RU362033"/>
    </source>
</evidence>
<keyword evidence="6 14" id="KW-0547">Nucleotide-binding</keyword>
<dbReference type="Pfam" id="PF13246">
    <property type="entry name" value="Cation_ATPase"/>
    <property type="match status" value="1"/>
</dbReference>
<dbReference type="SUPFAM" id="SSF81665">
    <property type="entry name" value="Calcium ATPase, transmembrane domain M"/>
    <property type="match status" value="1"/>
</dbReference>
<comment type="subcellular location">
    <subcellularLocation>
        <location evidence="1">Endomembrane system</location>
        <topology evidence="1">Multi-pass membrane protein</topology>
    </subcellularLocation>
    <subcellularLocation>
        <location evidence="16">Membrane</location>
        <topology evidence="16">Multi-pass membrane protein</topology>
    </subcellularLocation>
</comment>
<evidence type="ECO:0000256" key="3">
    <source>
        <dbReference type="ARBA" id="ARBA00022448"/>
    </source>
</evidence>
<keyword evidence="3" id="KW-0813">Transport</keyword>
<feature type="active site" description="4-aspartylphosphate intermediate" evidence="13">
    <location>
        <position position="437"/>
    </location>
</feature>
<dbReference type="InterPro" id="IPR032631">
    <property type="entry name" value="P-type_ATPase_N"/>
</dbReference>
<feature type="binding site" evidence="14">
    <location>
        <position position="880"/>
    </location>
    <ligand>
        <name>ATP</name>
        <dbReference type="ChEBI" id="CHEBI:30616"/>
    </ligand>
</feature>
<feature type="binding site" evidence="14">
    <location>
        <position position="722"/>
    </location>
    <ligand>
        <name>ATP</name>
        <dbReference type="ChEBI" id="CHEBI:30616"/>
    </ligand>
</feature>
<dbReference type="InterPro" id="IPR023298">
    <property type="entry name" value="ATPase_P-typ_TM_dom_sf"/>
</dbReference>
<evidence type="ECO:0000256" key="6">
    <source>
        <dbReference type="ARBA" id="ARBA00022741"/>
    </source>
</evidence>
<feature type="domain" description="P-type ATPase N-terminal" evidence="17">
    <location>
        <begin position="61"/>
        <end position="123"/>
    </location>
</feature>
<dbReference type="SUPFAM" id="SSF81653">
    <property type="entry name" value="Calcium ATPase, transduction domain A"/>
    <property type="match status" value="1"/>
</dbReference>
<dbReference type="Pfam" id="PF16209">
    <property type="entry name" value="PhoLip_ATPase_N"/>
    <property type="match status" value="1"/>
</dbReference>
<feature type="binding site" evidence="14">
    <location>
        <position position="879"/>
    </location>
    <ligand>
        <name>ATP</name>
        <dbReference type="ChEBI" id="CHEBI:30616"/>
    </ligand>
</feature>
<dbReference type="NCBIfam" id="TIGR01494">
    <property type="entry name" value="ATPase_P-type"/>
    <property type="match status" value="1"/>
</dbReference>
<feature type="binding site" evidence="14">
    <location>
        <position position="439"/>
    </location>
    <ligand>
        <name>ATP</name>
        <dbReference type="ChEBI" id="CHEBI:30616"/>
    </ligand>
</feature>
<evidence type="ECO:0000256" key="2">
    <source>
        <dbReference type="ARBA" id="ARBA00008109"/>
    </source>
</evidence>
<dbReference type="InterPro" id="IPR032630">
    <property type="entry name" value="P_typ_ATPase_c"/>
</dbReference>
<dbReference type="InterPro" id="IPR036412">
    <property type="entry name" value="HAD-like_sf"/>
</dbReference>
<keyword evidence="11 16" id="KW-0472">Membrane</keyword>
<feature type="binding site" evidence="15">
    <location>
        <position position="439"/>
    </location>
    <ligand>
        <name>Mg(2+)</name>
        <dbReference type="ChEBI" id="CHEBI:18420"/>
    </ligand>
</feature>
<feature type="binding site" evidence="14">
    <location>
        <position position="850"/>
    </location>
    <ligand>
        <name>ATP</name>
        <dbReference type="ChEBI" id="CHEBI:30616"/>
    </ligand>
</feature>
<dbReference type="InterPro" id="IPR006539">
    <property type="entry name" value="P-type_ATPase_IV"/>
</dbReference>
<sequence length="1082" mass="117803">MLIGAIGAAHAAVIKSPVVTVAHGWSRIGAVGHATHFLARNDTLFSASMGASTVAAEFREVHVHDPGANSAFAYRSNYVRTAKYSLLSFVPLFLFEAFQKLAHAYFLVVSVLQTVPAISNTNGLPATLPTLMLILLIDATFALVEDLARRKADRVANGRRTHKLRLSAAEAFSEVPWADVLVGDIVRIANHEPVPADVLLLSVPSDTGTCYVETKSLDGETNLKQRQPLASTQYASTPERLFRLRGRATVERPNHNIHCFQGVLHLEGDASTSTAITISNVLLRGSTLRSTRCIYGLVLNTGMDTKIIMGNRPTPSKRSALEGRINTYVGVLVLMLVLFCGAAATGNTVWVARAPALGYLGPSLASAWGISFFYYFLLMYQFVPISLYVSMGTAKFVQAKFIEWDAHMYHSASNTPATVRSMALNEDLGQITHLVTDKTGTLTSNIMQFRKCSVRGVMYTAGRDRPALLKRFSTKVGLLHKLQRQHSAGSGDLNDLLGVLHTPDIDRFFTALALCHTVIPEGGDAYSAASPDELALVCGAKALGFVFQARSPTTMSVEVQGTVRAFNIRAVLDFDSTRRRMSIVLQDDHALMLYAKGADVGMMCVLRPPTDAAARAMHEATARHVQDYAEEGLRTLIVGCRVLDEAWFAAWLARYEAAQQSLHDADLRRRGLPNAIDTCMAEIERDLELLGATAIEDKLQDGVAETILALRAAGLRLWMLTGDKEETAVTIGRATNLVLPHMRCLMVPETHGVPAATATLSALREQVAAPATALHRRRSTSALRTSSSWSKSRQTLSPSRISLRPSSVTCDKAFALIVTGSVLEVVLSDPAVTDLFVQVADRCATVLACRVSPGQKAAIVRLLMAARAGRVLAIGDGANDVPMLQEAHIGIGISGQEGLQAVNASDYAIAQFAYLKNLLLVHGRSNHERISKLVLYILYKNILLLATQYWFTWYTGVSGQKMYLEVGVQLYNILFTSLPVIFVAVMDADLPRELLLQLPILYLAEPYLTHRRFILAVVSALVESTVITFVTLSAFAACDAHGTSPGLWILGFVTFTAVVIIANLKLLWWQHAVLPISLVAYA</sequence>
<proteinExistence type="inferred from homology"/>
<dbReference type="PRINTS" id="PR00119">
    <property type="entry name" value="CATATPASE"/>
</dbReference>
<feature type="transmembrane region" description="Helical" evidence="16">
    <location>
        <begin position="84"/>
        <end position="106"/>
    </location>
</feature>
<dbReference type="SFLD" id="SFLDF00027">
    <property type="entry name" value="p-type_atpase"/>
    <property type="match status" value="1"/>
</dbReference>
<keyword evidence="5 15" id="KW-0479">Metal-binding</keyword>
<dbReference type="PROSITE" id="PS00154">
    <property type="entry name" value="ATPASE_E1_E2"/>
    <property type="match status" value="1"/>
</dbReference>
<dbReference type="SFLD" id="SFLDS00003">
    <property type="entry name" value="Haloacid_Dehalogenase"/>
    <property type="match status" value="1"/>
</dbReference>
<evidence type="ECO:0000256" key="1">
    <source>
        <dbReference type="ARBA" id="ARBA00004127"/>
    </source>
</evidence>
<dbReference type="EMBL" id="JNBR01002425">
    <property type="protein sequence ID" value="OQR82671.1"/>
    <property type="molecule type" value="Genomic_DNA"/>
</dbReference>
<dbReference type="SUPFAM" id="SSF56784">
    <property type="entry name" value="HAD-like"/>
    <property type="match status" value="1"/>
</dbReference>
<feature type="binding site" evidence="14">
    <location>
        <position position="721"/>
    </location>
    <ligand>
        <name>ATP</name>
        <dbReference type="ChEBI" id="CHEBI:30616"/>
    </ligand>
</feature>
<dbReference type="PANTHER" id="PTHR24092">
    <property type="entry name" value="PROBABLE PHOSPHOLIPID-TRANSPORTING ATPASE"/>
    <property type="match status" value="1"/>
</dbReference>
<evidence type="ECO:0000256" key="5">
    <source>
        <dbReference type="ARBA" id="ARBA00022723"/>
    </source>
</evidence>
<dbReference type="EC" id="7.6.2.1" evidence="16"/>
<feature type="binding site" evidence="14">
    <location>
        <position position="723"/>
    </location>
    <ligand>
        <name>ATP</name>
        <dbReference type="ChEBI" id="CHEBI:30616"/>
    </ligand>
</feature>
<dbReference type="NCBIfam" id="TIGR01652">
    <property type="entry name" value="ATPase-Plipid"/>
    <property type="match status" value="1"/>
</dbReference>
<dbReference type="GO" id="GO:0005524">
    <property type="term" value="F:ATP binding"/>
    <property type="evidence" value="ECO:0007669"/>
    <property type="project" value="UniProtKB-UniRule"/>
</dbReference>
<evidence type="ECO:0000256" key="7">
    <source>
        <dbReference type="ARBA" id="ARBA00022840"/>
    </source>
</evidence>
<dbReference type="InterPro" id="IPR044492">
    <property type="entry name" value="P_typ_ATPase_HD_dom"/>
</dbReference>
<evidence type="ECO:0000256" key="15">
    <source>
        <dbReference type="PIRSR" id="PIRSR606539-3"/>
    </source>
</evidence>
<feature type="binding site" evidence="14">
    <location>
        <position position="634"/>
    </location>
    <ligand>
        <name>ATP</name>
        <dbReference type="ChEBI" id="CHEBI:30616"/>
    </ligand>
</feature>
<dbReference type="GO" id="GO:0016887">
    <property type="term" value="F:ATP hydrolysis activity"/>
    <property type="evidence" value="ECO:0007669"/>
    <property type="project" value="InterPro"/>
</dbReference>
<dbReference type="STRING" id="1202772.A0A1V9YAB6"/>
<dbReference type="InterPro" id="IPR008250">
    <property type="entry name" value="ATPase_P-typ_transduc_dom_A_sf"/>
</dbReference>
<dbReference type="Gene3D" id="3.40.50.1000">
    <property type="entry name" value="HAD superfamily/HAD-like"/>
    <property type="match status" value="1"/>
</dbReference>
<feature type="transmembrane region" description="Helical" evidence="16">
    <location>
        <begin position="971"/>
        <end position="992"/>
    </location>
</feature>
<dbReference type="GO" id="GO:0045332">
    <property type="term" value="P:phospholipid translocation"/>
    <property type="evidence" value="ECO:0007669"/>
    <property type="project" value="TreeGrafter"/>
</dbReference>
<dbReference type="InterPro" id="IPR018303">
    <property type="entry name" value="ATPase_P-typ_P_site"/>
</dbReference>
<feature type="transmembrane region" description="Helical" evidence="16">
    <location>
        <begin position="327"/>
        <end position="352"/>
    </location>
</feature>
<dbReference type="GO" id="GO:0005886">
    <property type="term" value="C:plasma membrane"/>
    <property type="evidence" value="ECO:0007669"/>
    <property type="project" value="TreeGrafter"/>
</dbReference>
<dbReference type="GO" id="GO:0012505">
    <property type="term" value="C:endomembrane system"/>
    <property type="evidence" value="ECO:0007669"/>
    <property type="project" value="UniProtKB-SubCell"/>
</dbReference>
<feature type="binding site" evidence="14">
    <location>
        <position position="437"/>
    </location>
    <ligand>
        <name>ATP</name>
        <dbReference type="ChEBI" id="CHEBI:30616"/>
    </ligand>
</feature>
<feature type="transmembrane region" description="Helical" evidence="16">
    <location>
        <begin position="372"/>
        <end position="391"/>
    </location>
</feature>
<keyword evidence="10 16" id="KW-1133">Transmembrane helix</keyword>
<keyword evidence="4 16" id="KW-0812">Transmembrane</keyword>
<dbReference type="AlphaFoldDB" id="A0A1V9YAB6"/>
<keyword evidence="8 15" id="KW-0460">Magnesium</keyword>
<feature type="non-terminal residue" evidence="19">
    <location>
        <position position="1082"/>
    </location>
</feature>
<feature type="transmembrane region" description="Helical" evidence="16">
    <location>
        <begin position="933"/>
        <end position="951"/>
    </location>
</feature>
<evidence type="ECO:0000313" key="20">
    <source>
        <dbReference type="Proteomes" id="UP000243579"/>
    </source>
</evidence>
<evidence type="ECO:0000256" key="10">
    <source>
        <dbReference type="ARBA" id="ARBA00022989"/>
    </source>
</evidence>
<protein>
    <recommendedName>
        <fullName evidence="16">Phospholipid-transporting ATPase</fullName>
        <ecNumber evidence="16">7.6.2.1</ecNumber>
    </recommendedName>
</protein>
<dbReference type="SUPFAM" id="SSF81660">
    <property type="entry name" value="Metal cation-transporting ATPase, ATP-binding domain N"/>
    <property type="match status" value="1"/>
</dbReference>
<comment type="caution">
    <text evidence="19">The sequence shown here is derived from an EMBL/GenBank/DDBJ whole genome shotgun (WGS) entry which is preliminary data.</text>
</comment>
<evidence type="ECO:0000259" key="18">
    <source>
        <dbReference type="Pfam" id="PF16212"/>
    </source>
</evidence>
<gene>
    <name evidence="19" type="ORF">ACHHYP_15632</name>
</gene>
<dbReference type="GO" id="GO:0140326">
    <property type="term" value="F:ATPase-coupled intramembrane lipid transporter activity"/>
    <property type="evidence" value="ECO:0007669"/>
    <property type="project" value="UniProtKB-EC"/>
</dbReference>
<name>A0A1V9YAB6_ACHHY</name>
<organism evidence="19 20">
    <name type="scientific">Achlya hypogyna</name>
    <name type="common">Oomycete</name>
    <name type="synonym">Protoachlya hypogyna</name>
    <dbReference type="NCBI Taxonomy" id="1202772"/>
    <lineage>
        <taxon>Eukaryota</taxon>
        <taxon>Sar</taxon>
        <taxon>Stramenopiles</taxon>
        <taxon>Oomycota</taxon>
        <taxon>Saprolegniomycetes</taxon>
        <taxon>Saprolegniales</taxon>
        <taxon>Achlyaceae</taxon>
        <taxon>Achlya</taxon>
    </lineage>
</organism>
<evidence type="ECO:0000256" key="12">
    <source>
        <dbReference type="ARBA" id="ARBA00034036"/>
    </source>
</evidence>
<dbReference type="Pfam" id="PF16212">
    <property type="entry name" value="PhoLip_ATPase_C"/>
    <property type="match status" value="1"/>
</dbReference>
<dbReference type="InterPro" id="IPR023299">
    <property type="entry name" value="ATPase_P-typ_cyto_dom_N"/>
</dbReference>
<feature type="transmembrane region" description="Helical" evidence="16">
    <location>
        <begin position="1047"/>
        <end position="1068"/>
    </location>
</feature>
<comment type="similarity">
    <text evidence="2 16">Belongs to the cation transport ATPase (P-type) (TC 3.A.3) family. Type IV subfamily.</text>
</comment>
<evidence type="ECO:0000313" key="19">
    <source>
        <dbReference type="EMBL" id="OQR82671.1"/>
    </source>
</evidence>
<comment type="catalytic activity">
    <reaction evidence="12 16">
        <text>ATP + H2O + phospholipidSide 1 = ADP + phosphate + phospholipidSide 2.</text>
        <dbReference type="EC" id="7.6.2.1"/>
    </reaction>
</comment>
<dbReference type="PANTHER" id="PTHR24092:SF180">
    <property type="entry name" value="PHOSPHOLIPID-TRANSPORTING ATPASE DNF1-RELATED"/>
    <property type="match status" value="1"/>
</dbReference>
<feature type="binding site" evidence="15">
    <location>
        <position position="880"/>
    </location>
    <ligand>
        <name>Mg(2+)</name>
        <dbReference type="ChEBI" id="CHEBI:18420"/>
    </ligand>
</feature>
<evidence type="ECO:0000256" key="13">
    <source>
        <dbReference type="PIRSR" id="PIRSR606539-1"/>
    </source>
</evidence>
<keyword evidence="7 14" id="KW-0067">ATP-binding</keyword>
<evidence type="ECO:0000256" key="11">
    <source>
        <dbReference type="ARBA" id="ARBA00023136"/>
    </source>
</evidence>
<feature type="domain" description="P-type ATPase C-terminal" evidence="18">
    <location>
        <begin position="902"/>
        <end position="1079"/>
    </location>
</feature>
<evidence type="ECO:0000259" key="17">
    <source>
        <dbReference type="Pfam" id="PF16209"/>
    </source>
</evidence>
<feature type="binding site" evidence="14">
    <location>
        <position position="596"/>
    </location>
    <ligand>
        <name>ATP</name>
        <dbReference type="ChEBI" id="CHEBI:30616"/>
    </ligand>
</feature>
<evidence type="ECO:0000256" key="9">
    <source>
        <dbReference type="ARBA" id="ARBA00022967"/>
    </source>
</evidence>
<dbReference type="InterPro" id="IPR001757">
    <property type="entry name" value="P_typ_ATPase"/>
</dbReference>
<dbReference type="Gene3D" id="2.70.150.10">
    <property type="entry name" value="Calcium-transporting ATPase, cytoplasmic transduction domain A"/>
    <property type="match status" value="1"/>
</dbReference>
<accession>A0A1V9YAB6</accession>
<comment type="cofactor">
    <cofactor evidence="15">
        <name>Mg(2+)</name>
        <dbReference type="ChEBI" id="CHEBI:18420"/>
    </cofactor>
</comment>
<feature type="transmembrane region" description="Helical" evidence="16">
    <location>
        <begin position="126"/>
        <end position="144"/>
    </location>
</feature>